<evidence type="ECO:0000313" key="2">
    <source>
        <dbReference type="Proteomes" id="UP000439903"/>
    </source>
</evidence>
<proteinExistence type="predicted"/>
<dbReference type="AlphaFoldDB" id="A0A8H3XFV6"/>
<reference evidence="1 2" key="1">
    <citation type="journal article" date="2019" name="Environ. Microbiol.">
        <title>At the nexus of three kingdoms: the genome of the mycorrhizal fungus Gigaspora margarita provides insights into plant, endobacterial and fungal interactions.</title>
        <authorList>
            <person name="Venice F."/>
            <person name="Ghignone S."/>
            <person name="Salvioli di Fossalunga A."/>
            <person name="Amselem J."/>
            <person name="Novero M."/>
            <person name="Xianan X."/>
            <person name="Sedzielewska Toro K."/>
            <person name="Morin E."/>
            <person name="Lipzen A."/>
            <person name="Grigoriev I.V."/>
            <person name="Henrissat B."/>
            <person name="Martin F.M."/>
            <person name="Bonfante P."/>
        </authorList>
    </citation>
    <scope>NUCLEOTIDE SEQUENCE [LARGE SCALE GENOMIC DNA]</scope>
    <source>
        <strain evidence="1 2">BEG34</strain>
    </source>
</reference>
<accession>A0A8H3XFV6</accession>
<dbReference type="OrthoDB" id="269227at2759"/>
<gene>
    <name evidence="1" type="ORF">F8M41_000944</name>
</gene>
<keyword evidence="2" id="KW-1185">Reference proteome</keyword>
<dbReference type="Proteomes" id="UP000439903">
    <property type="component" value="Unassembled WGS sequence"/>
</dbReference>
<protein>
    <submittedName>
        <fullName evidence="1">Pyranose 2-oxidase</fullName>
    </submittedName>
</protein>
<organism evidence="1 2">
    <name type="scientific">Gigaspora margarita</name>
    <dbReference type="NCBI Taxonomy" id="4874"/>
    <lineage>
        <taxon>Eukaryota</taxon>
        <taxon>Fungi</taxon>
        <taxon>Fungi incertae sedis</taxon>
        <taxon>Mucoromycota</taxon>
        <taxon>Glomeromycotina</taxon>
        <taxon>Glomeromycetes</taxon>
        <taxon>Diversisporales</taxon>
        <taxon>Gigasporaceae</taxon>
        <taxon>Gigaspora</taxon>
    </lineage>
</organism>
<evidence type="ECO:0000313" key="1">
    <source>
        <dbReference type="EMBL" id="KAF0458557.1"/>
    </source>
</evidence>
<sequence length="131" mass="14777">MLEDLTWSKDIKKHKEPYPKNPIPIPYGLPFSPFSKENKDIYGMPQPTFYFRTSEKNAEINHEMLNDMTQAALSMGASYLVMNLSLRQQGTACILYYAITANPSIALAIKSANDIIKKLNEGALTFDPEIC</sequence>
<name>A0A8H3XFV6_GIGMA</name>
<comment type="caution">
    <text evidence="1">The sequence shown here is derived from an EMBL/GenBank/DDBJ whole genome shotgun (WGS) entry which is preliminary data.</text>
</comment>
<dbReference type="SUPFAM" id="SSF54373">
    <property type="entry name" value="FAD-linked reductases, C-terminal domain"/>
    <property type="match status" value="1"/>
</dbReference>
<dbReference type="EMBL" id="WTPW01001077">
    <property type="protein sequence ID" value="KAF0458557.1"/>
    <property type="molecule type" value="Genomic_DNA"/>
</dbReference>